<dbReference type="PANTHER" id="PTHR11697:SF230">
    <property type="entry name" value="ZINC FINGER, MYM DOMAIN CONTAINING 1"/>
    <property type="match status" value="1"/>
</dbReference>
<organism evidence="2">
    <name type="scientific">Manihot esculenta</name>
    <name type="common">Cassava</name>
    <name type="synonym">Jatropha manihot</name>
    <dbReference type="NCBI Taxonomy" id="3983"/>
    <lineage>
        <taxon>Eukaryota</taxon>
        <taxon>Viridiplantae</taxon>
        <taxon>Streptophyta</taxon>
        <taxon>Embryophyta</taxon>
        <taxon>Tracheophyta</taxon>
        <taxon>Spermatophyta</taxon>
        <taxon>Magnoliopsida</taxon>
        <taxon>eudicotyledons</taxon>
        <taxon>Gunneridae</taxon>
        <taxon>Pentapetalae</taxon>
        <taxon>rosids</taxon>
        <taxon>fabids</taxon>
        <taxon>Malpighiales</taxon>
        <taxon>Euphorbiaceae</taxon>
        <taxon>Crotonoideae</taxon>
        <taxon>Manihoteae</taxon>
        <taxon>Manihot</taxon>
    </lineage>
</organism>
<gene>
    <name evidence="2" type="ORF">MANES_S010400</name>
</gene>
<dbReference type="InterPro" id="IPR055298">
    <property type="entry name" value="AtLOH3-like"/>
</dbReference>
<dbReference type="SUPFAM" id="SSF53098">
    <property type="entry name" value="Ribonuclease H-like"/>
    <property type="match status" value="1"/>
</dbReference>
<protein>
    <recommendedName>
        <fullName evidence="1">DUF4371 domain-containing protein</fullName>
    </recommendedName>
</protein>
<feature type="domain" description="DUF4371" evidence="1">
    <location>
        <begin position="1"/>
        <end position="67"/>
    </location>
</feature>
<evidence type="ECO:0000259" key="1">
    <source>
        <dbReference type="Pfam" id="PF14291"/>
    </source>
</evidence>
<dbReference type="PANTHER" id="PTHR11697">
    <property type="entry name" value="GENERAL TRANSCRIPTION FACTOR 2-RELATED ZINC FINGER PROTEIN"/>
    <property type="match status" value="1"/>
</dbReference>
<dbReference type="Pfam" id="PF14291">
    <property type="entry name" value="DUF4371"/>
    <property type="match status" value="1"/>
</dbReference>
<proteinExistence type="predicted"/>
<evidence type="ECO:0000313" key="2">
    <source>
        <dbReference type="EMBL" id="OAY22327.1"/>
    </source>
</evidence>
<dbReference type="InterPro" id="IPR012337">
    <property type="entry name" value="RNaseH-like_sf"/>
</dbReference>
<dbReference type="AlphaFoldDB" id="A0A199UCF8"/>
<dbReference type="STRING" id="3983.A0A199UCF8"/>
<dbReference type="EMBL" id="KV450445">
    <property type="protein sequence ID" value="OAY22327.1"/>
    <property type="molecule type" value="Genomic_DNA"/>
</dbReference>
<dbReference type="InterPro" id="IPR025398">
    <property type="entry name" value="DUF4371"/>
</dbReference>
<name>A0A199UCF8_MANES</name>
<sequence>MGVVIHYVNKFGCVVERFLGIVHVNDTSASSLKKAIESLFSTHNLSVSSLRGQGYDGASNIRGKFNGLQILFLRENSSIYYVYCFAHQLQLTLVAIAKKHSSSCKRRDMFREKQREKVVEGIGIGEIPIGQGLNQEIIIKRLGDTHWSSHTSTLINLIHLFSFVIDVLEYIGENGNDDPQRDEAIELLDVMSRFEFVFVLLLMRKILEITHDLSQVLQRRDQNIVNAMQLVKVSK</sequence>
<reference evidence="2" key="1">
    <citation type="submission" date="2016-02" db="EMBL/GenBank/DDBJ databases">
        <title>WGS assembly of Manihot esculenta.</title>
        <authorList>
            <person name="Bredeson J.V."/>
            <person name="Prochnik S.E."/>
            <person name="Lyons J.B."/>
            <person name="Schmutz J."/>
            <person name="Grimwood J."/>
            <person name="Vrebalov J."/>
            <person name="Bart R.S."/>
            <person name="Amuge T."/>
            <person name="Ferguson M.E."/>
            <person name="Green R."/>
            <person name="Putnam N."/>
            <person name="Stites J."/>
            <person name="Rounsley S."/>
            <person name="Rokhsar D.S."/>
        </authorList>
    </citation>
    <scope>NUCLEOTIDE SEQUENCE [LARGE SCALE GENOMIC DNA]</scope>
    <source>
        <tissue evidence="2">Leaf</tissue>
    </source>
</reference>
<accession>A0A199UCF8</accession>